<feature type="compositionally biased region" description="Low complexity" evidence="1">
    <location>
        <begin position="24"/>
        <end position="34"/>
    </location>
</feature>
<accession>A0A8H2HPJ9</accession>
<dbReference type="Proteomes" id="UP000297595">
    <property type="component" value="Unassembled WGS sequence"/>
</dbReference>
<sequence length="138" mass="15469">MMGCASPSVCSALHEGCFVMTRASRPTNQRSRNSPPSPPDKSNSIDHYSSRVHSNSLASYLTYFYTSSYTALASRMHGNALRKCFIFQSEFQNLRESSLPISRLIVLYEREGGRRKKKKASELAVFVDPEDSVRSGTH</sequence>
<proteinExistence type="predicted"/>
<comment type="caution">
    <text evidence="2">The sequence shown here is derived from an EMBL/GenBank/DDBJ whole genome shotgun (WGS) entry which is preliminary data.</text>
</comment>
<feature type="region of interest" description="Disordered" evidence="1">
    <location>
        <begin position="24"/>
        <end position="48"/>
    </location>
</feature>
<evidence type="ECO:0000313" key="2">
    <source>
        <dbReference type="EMBL" id="TGJ66826.1"/>
    </source>
</evidence>
<protein>
    <submittedName>
        <fullName evidence="2">Uncharacterized protein</fullName>
    </submittedName>
</protein>
<organism evidence="2 3">
    <name type="scientific">Orbilia oligospora</name>
    <name type="common">Nematode-trapping fungus</name>
    <name type="synonym">Arthrobotrys oligospora</name>
    <dbReference type="NCBI Taxonomy" id="2813651"/>
    <lineage>
        <taxon>Eukaryota</taxon>
        <taxon>Fungi</taxon>
        <taxon>Dikarya</taxon>
        <taxon>Ascomycota</taxon>
        <taxon>Pezizomycotina</taxon>
        <taxon>Orbiliomycetes</taxon>
        <taxon>Orbiliales</taxon>
        <taxon>Orbiliaceae</taxon>
        <taxon>Orbilia</taxon>
    </lineage>
</organism>
<name>A0A8H2HPJ9_ORBOL</name>
<dbReference type="AlphaFoldDB" id="A0A8H2HPJ9"/>
<dbReference type="EMBL" id="SOZJ01000005">
    <property type="protein sequence ID" value="TGJ66826.1"/>
    <property type="molecule type" value="Genomic_DNA"/>
</dbReference>
<gene>
    <name evidence="2" type="ORF">EYR41_008427</name>
</gene>
<reference evidence="2 3" key="1">
    <citation type="submission" date="2019-03" db="EMBL/GenBank/DDBJ databases">
        <title>Nematode-trapping fungi genome.</title>
        <authorList>
            <person name="Vidal-Diez De Ulzurrun G."/>
        </authorList>
    </citation>
    <scope>NUCLEOTIDE SEQUENCE [LARGE SCALE GENOMIC DNA]</scope>
    <source>
        <strain evidence="2 3">TWF154</strain>
    </source>
</reference>
<evidence type="ECO:0000256" key="1">
    <source>
        <dbReference type="SAM" id="MobiDB-lite"/>
    </source>
</evidence>
<evidence type="ECO:0000313" key="3">
    <source>
        <dbReference type="Proteomes" id="UP000297595"/>
    </source>
</evidence>